<sequence>MSTPYNYGNVNVNVKCQVSIKHKKFMSTQNAEGNNMYNEHNVNNNYQHSGNKNVQMYSNISTMLRGGSVRNGPNGSNAANWFQCPSANHMDDTPREIYHNQVHNKVEANQNKRPYMHSQNRMIYGISEVNESEKGADFAKYGTYKDIYKNQVEHFTHCRKKNNVNLVNAATDNSHKNFTIHGASSCDMPTFMNNARGENDTGGFTQDNGHYHINENDGRSHLIFHDVKGYGNKEIHNNTFPQNCLLSTFQSAPNYPFTVPSNERNTTENGMYETGQMYFKEEKDNSDEFSSVCFGGNKSCSEISYGRNSTKQSNNCDDGTTTNNSYLADNTDYDAHHNSIQNVDLISCNSFSSVENDLCSELNLLNESSNSSSTKYGCNEMKDLLKRNIMYNNIMNNNIMNNNIINNNIINNNIINNIISNNIISNNIISNNFMENVSIINQCVSNESKGMLCGREEKKMEPIGIANNLGDHHMNANFQNINPTRLSDKGAGEFHARSIYGMANEKKDFAQMNSPPDSSKTWQPSERYELFHSYKVNPSKVMPLSDMNKYCSGRGNGSGGLPAAQASPVNNNSIKSPCCFIQFDNNYLDPNGQYEHRNTKSEAKTKVDPFLMTYSKVPTSGKAALLDQMEFEQANGNDNIRRDIHPHVQERPYVGTHNNVIKLEHEHVDRTQGKSYNQNISLKQPICNRDNSHSNISLPLANTYRLSQDCQRKQIPIPNMYDKQDSDILCSFIEHIPLNHVEKNGNENKSCHLGINSNSSIGIDQVRGDLPSQANNIHMVGACDVNKRMNLNFNLDGTFGEVHMNHGSVSGEEASRGNRQCGTATRIPQPSCESSQVSGGHVNTNQWNELLKMSTNYKMRGACKNSLPRRVQGGGQEKKCAIGEANSIKQRQAFKMTANPNYSSMGNFDGHPPKEELGTTNNHTEMCEQNGKGQGVTSHNENVAVDALYPNAQMHGSERDTRVIKSHPEMRNVELASANEISMGRSGDDVPGDTCVRINCKKSKTHEMCCSLHEAHGSHEMKNMCASLTSRGSYFPQQLHQAQLATELEKKQKKILDILFSSKGVPHFVSNKTSGTGRNVMKNELTQLSAVSQMKEIKKKKKNCTYPLGSIVLHEGHDSNKKKSGQKITIDNYSSGCEQKHHENFTLECEDLEEKKKFENCFLYVSRADGEKVSHGKRKVISSSSNSSSHPQEAQHQQLHPRHLHEGGPNGVSDECAYMNGTSSQVSAFSTIGTSEELPNDYGTVNGDSNPPTMHVTLQGWCDNKRNVIKDYQGYINCVATELLTSGGGPSDSGDILPYGNSNSISNCSGCVMNSSNTKEEKEMRTQNDVRAQCNLRCGCTENGRNVSNISTYTNNGVFNVGSLTHCESLINSRDGNTASEVSMLNAPNVPHECSNYMITNNCSVSTADGTNVVGCPSNASSIQGTSNGSNTVGDAMCNTVCGGGVRDNGPNSDNHNAVLHTNEGNLSAKLSSFLGGYGSSTPNCATSDRCASNTEDNSKGYTVNGVNGSGCVTTVRSARNVGNMSGVSNMNRVNGAGNTNSINSINSTNDFSHVNMVNTPCYTKRDPHKDNIQGCETQIKDFIPNSMPKNTTDGERMRSMNQSESAILINKEMGGTATPFVCPENTQRVTTFKMSNANIHSEGAKCTNGTVMSDFQDSDIKFKNDNPVNDNAVKLFNGQGKTNCKVNNADMNRLASSFINANVTSNNVNPFYGENKSTCEMGKGQMQYVAANNFSHAVNTCATNDGKTAGTGGSSKGNSTNRRTHRERRRAGNRRTTSRAATNNAASSTTAISASNVTSNTITPSNNSNGVQKKGKAEQHEREDEDELHEKLKHLPRITGVSYDKKQKLWVSHWRSNCKTIHKYFSVKRYGFHNARLLAIKCRKQNTKYICTDQVFGYKAGSQSGAQPEIQSKGRQSYGGENHSSGQVVQLTGILGDKKPSGKSHSIRKKPKGRGKHCEEVDFPRELPQNESAKLDSRLVGAQKGDPGHGSLGRANPIKVSQNVGHQSSPPLSGGQTQHLHSVEPLNRDYSPPEQSDRGVIYPQRVEEGSKDQQKILRANEFSAKCTLKGKANDAHMNSGKTTQQSKNNVMHTEQGKNEKVEESSGKRDYLINTQLYNKLMNNQLYNKLINNQLSNDRVKNNNFYCNLINSNFYIQVINKNLHARLERNQREVTKEDSNQFYYGQFKNGASAGTNSFSNSEHLAGPEPAQDQNAYNLLLRSTSGDAATSGGTHKTSPPFTKARTTYRGNIITPVEYANNGTIPYSKNEEPPIDAKLNGFPSGSPRLAATTPMVHNYANAKDGNNLLTYEGLQNGNGSSNTNCDKSCAGGQVKKDASYFKRSAQMTEHNCSRERASTFLSDKKFLSGGTTQLRTIISNNQGGPVDASSIVPNNHQLNDAMNAYINREGPMDGGGNNSRGGVDDGGVLVNRMATQGRHFIPANSGGSSSSSSNNGSNHSADQINRFRNDGRDTLQEQCSSISNDPMKETSQYGCSDNFGANNQYATQLYVDGKYHHRNGVDMKRAIMQEGYMLSDQVGHEIMSEGQSRVGEMDARLLSHGGNTLRDPNASYPVNQMDEEKNKLMISKITTKYILTDIKNKCLRNCSSNFLKHFPDIKNVINKHINKISEANSIHTIRPYIQLFSKLLEKRKLLHMLAPNAQELYIYSLQKLPL</sequence>
<accession>A0A0D9QE34</accession>
<dbReference type="EMBL" id="KQ001755">
    <property type="protein sequence ID" value="KJP85067.1"/>
    <property type="molecule type" value="Genomic_DNA"/>
</dbReference>
<feature type="compositionally biased region" description="Polar residues" evidence="6">
    <location>
        <begin position="1902"/>
        <end position="1916"/>
    </location>
</feature>
<feature type="compositionally biased region" description="Polar residues" evidence="6">
    <location>
        <begin position="817"/>
        <end position="840"/>
    </location>
</feature>
<dbReference type="Pfam" id="PF00847">
    <property type="entry name" value="AP2"/>
    <property type="match status" value="1"/>
</dbReference>
<evidence type="ECO:0000256" key="2">
    <source>
        <dbReference type="ARBA" id="ARBA00023015"/>
    </source>
</evidence>
<evidence type="ECO:0000313" key="10">
    <source>
        <dbReference type="Proteomes" id="UP000054561"/>
    </source>
</evidence>
<protein>
    <recommendedName>
        <fullName evidence="11">AP2/ERF domain-containing protein</fullName>
    </recommendedName>
</protein>
<reference evidence="9 10" key="1">
    <citation type="submission" date="2014-03" db="EMBL/GenBank/DDBJ databases">
        <title>The Genome Sequence of Plasmodium fragile nilgiri.</title>
        <authorList>
            <consortium name="The Broad Institute Genomics Platform"/>
            <consortium name="The Broad Institute Genome Sequencing Center for Infectious Disease"/>
            <person name="Neafsey D."/>
            <person name="Duraisingh M."/>
            <person name="Young S.K."/>
            <person name="Zeng Q."/>
            <person name="Gargeya S."/>
            <person name="Abouelleil A."/>
            <person name="Alvarado L."/>
            <person name="Chapman S.B."/>
            <person name="Gainer-Dewar J."/>
            <person name="Goldberg J."/>
            <person name="Griggs A."/>
            <person name="Gujja S."/>
            <person name="Hansen M."/>
            <person name="Howarth C."/>
            <person name="Imamovic A."/>
            <person name="Larimer J."/>
            <person name="Pearson M."/>
            <person name="Poon T.W."/>
            <person name="Priest M."/>
            <person name="Roberts A."/>
            <person name="Saif S."/>
            <person name="Shea T."/>
            <person name="Sykes S."/>
            <person name="Wortman J."/>
            <person name="Nusbaum C."/>
            <person name="Birren B."/>
        </authorList>
    </citation>
    <scope>NUCLEOTIDE SEQUENCE [LARGE SCALE GENOMIC DNA]</scope>
    <source>
        <strain evidence="10">nilgiri</strain>
    </source>
</reference>
<evidence type="ECO:0000313" key="9">
    <source>
        <dbReference type="EMBL" id="KJP85067.1"/>
    </source>
</evidence>
<dbReference type="OrthoDB" id="387376at2759"/>
<evidence type="ECO:0000256" key="6">
    <source>
        <dbReference type="SAM" id="MobiDB-lite"/>
    </source>
</evidence>
<feature type="region of interest" description="Disordered" evidence="6">
    <location>
        <begin position="1173"/>
        <end position="1217"/>
    </location>
</feature>
<evidence type="ECO:0000256" key="4">
    <source>
        <dbReference type="ARBA" id="ARBA00023163"/>
    </source>
</evidence>
<dbReference type="GO" id="GO:0003700">
    <property type="term" value="F:DNA-binding transcription factor activity"/>
    <property type="evidence" value="ECO:0007669"/>
    <property type="project" value="InterPro"/>
</dbReference>
<keyword evidence="5" id="KW-0539">Nucleus</keyword>
<feature type="region of interest" description="Disordered" evidence="6">
    <location>
        <begin position="2406"/>
        <end position="2463"/>
    </location>
</feature>
<evidence type="ECO:0008006" key="11">
    <source>
        <dbReference type="Google" id="ProtNLM"/>
    </source>
</evidence>
<dbReference type="InterPro" id="IPR028078">
    <property type="entry name" value="ACDC"/>
</dbReference>
<keyword evidence="2" id="KW-0805">Transcription regulation</keyword>
<dbReference type="GO" id="GO:0003677">
    <property type="term" value="F:DNA binding"/>
    <property type="evidence" value="ECO:0007669"/>
    <property type="project" value="UniProtKB-KW"/>
</dbReference>
<dbReference type="RefSeq" id="XP_012338330.1">
    <property type="nucleotide sequence ID" value="XM_012482907.1"/>
</dbReference>
<dbReference type="Gene3D" id="1.20.5.2050">
    <property type="match status" value="1"/>
</dbReference>
<feature type="region of interest" description="Disordered" evidence="6">
    <location>
        <begin position="1901"/>
        <end position="2039"/>
    </location>
</feature>
<feature type="domain" description="AP2/ERF" evidence="7">
    <location>
        <begin position="1837"/>
        <end position="1887"/>
    </location>
</feature>
<dbReference type="VEuPathDB" id="PlasmoDB:AK88_05305"/>
<feature type="compositionally biased region" description="Basic and acidic residues" evidence="6">
    <location>
        <begin position="1957"/>
        <end position="1966"/>
    </location>
</feature>
<feature type="compositionally biased region" description="Polar residues" evidence="6">
    <location>
        <begin position="2080"/>
        <end position="2093"/>
    </location>
</feature>
<feature type="compositionally biased region" description="Basic residues" evidence="6">
    <location>
        <begin position="1763"/>
        <end position="1778"/>
    </location>
</feature>
<dbReference type="Pfam" id="PF14733">
    <property type="entry name" value="ACDC"/>
    <property type="match status" value="1"/>
</dbReference>
<feature type="compositionally biased region" description="Low complexity" evidence="6">
    <location>
        <begin position="2442"/>
        <end position="2456"/>
    </location>
</feature>
<feature type="region of interest" description="Disordered" evidence="6">
    <location>
        <begin position="2224"/>
        <end position="2243"/>
    </location>
</feature>
<gene>
    <name evidence="9" type="ORF">AK88_05305</name>
</gene>
<feature type="region of interest" description="Disordered" evidence="6">
    <location>
        <begin position="2071"/>
        <end position="2107"/>
    </location>
</feature>
<dbReference type="Proteomes" id="UP000054561">
    <property type="component" value="Unassembled WGS sequence"/>
</dbReference>
<evidence type="ECO:0000259" key="7">
    <source>
        <dbReference type="Pfam" id="PF00847"/>
    </source>
</evidence>
<feature type="region of interest" description="Disordered" evidence="6">
    <location>
        <begin position="809"/>
        <end position="840"/>
    </location>
</feature>
<feature type="domain" description="AP2-coincident C-terminal" evidence="8">
    <location>
        <begin position="2577"/>
        <end position="2667"/>
    </location>
</feature>
<organism evidence="9 10">
    <name type="scientific">Plasmodium fragile</name>
    <dbReference type="NCBI Taxonomy" id="5857"/>
    <lineage>
        <taxon>Eukaryota</taxon>
        <taxon>Sar</taxon>
        <taxon>Alveolata</taxon>
        <taxon>Apicomplexa</taxon>
        <taxon>Aconoidasida</taxon>
        <taxon>Haemosporida</taxon>
        <taxon>Plasmodiidae</taxon>
        <taxon>Plasmodium</taxon>
        <taxon>Plasmodium (Plasmodium)</taxon>
    </lineage>
</organism>
<keyword evidence="4" id="KW-0804">Transcription</keyword>
<feature type="compositionally biased region" description="Polar residues" evidence="6">
    <location>
        <begin position="2000"/>
        <end position="2021"/>
    </location>
</feature>
<evidence type="ECO:0000256" key="5">
    <source>
        <dbReference type="ARBA" id="ARBA00023242"/>
    </source>
</evidence>
<feature type="compositionally biased region" description="Basic and acidic residues" evidence="6">
    <location>
        <begin position="2095"/>
        <end position="2107"/>
    </location>
</feature>
<evidence type="ECO:0000256" key="3">
    <source>
        <dbReference type="ARBA" id="ARBA00023125"/>
    </source>
</evidence>
<dbReference type="GO" id="GO:0005634">
    <property type="term" value="C:nucleus"/>
    <property type="evidence" value="ECO:0007669"/>
    <property type="project" value="UniProtKB-SubCell"/>
</dbReference>
<evidence type="ECO:0000259" key="8">
    <source>
        <dbReference type="Pfam" id="PF14733"/>
    </source>
</evidence>
<feature type="region of interest" description="Disordered" evidence="6">
    <location>
        <begin position="1745"/>
        <end position="1829"/>
    </location>
</feature>
<comment type="subcellular location">
    <subcellularLocation>
        <location evidence="1">Nucleus</location>
    </subcellularLocation>
</comment>
<feature type="compositionally biased region" description="Basic residues" evidence="6">
    <location>
        <begin position="1942"/>
        <end position="1956"/>
    </location>
</feature>
<dbReference type="InterPro" id="IPR001471">
    <property type="entry name" value="AP2/ERF_dom"/>
</dbReference>
<keyword evidence="10" id="KW-1185">Reference proteome</keyword>
<evidence type="ECO:0000256" key="1">
    <source>
        <dbReference type="ARBA" id="ARBA00004123"/>
    </source>
</evidence>
<dbReference type="OMA" id="LMINQNG"/>
<proteinExistence type="predicted"/>
<dbReference type="GeneID" id="24270619"/>
<keyword evidence="3" id="KW-0238">DNA-binding</keyword>
<feature type="compositionally biased region" description="Low complexity" evidence="6">
    <location>
        <begin position="1779"/>
        <end position="1810"/>
    </location>
</feature>
<name>A0A0D9QE34_PLAFR</name>